<keyword evidence="5 6" id="KW-0472">Membrane</keyword>
<evidence type="ECO:0000256" key="4">
    <source>
        <dbReference type="ARBA" id="ARBA00022989"/>
    </source>
</evidence>
<dbReference type="PANTHER" id="PTHR30619">
    <property type="entry name" value="DNA INTERNALIZATION/COMPETENCE PROTEIN COMEC/REC2"/>
    <property type="match status" value="1"/>
</dbReference>
<protein>
    <submittedName>
        <fullName evidence="8">ComEC/Rec2 family competence protein</fullName>
    </submittedName>
</protein>
<dbReference type="Pfam" id="PF00753">
    <property type="entry name" value="Lactamase_B"/>
    <property type="match status" value="1"/>
</dbReference>
<proteinExistence type="predicted"/>
<gene>
    <name evidence="8" type="ORF">WKV53_23565</name>
</gene>
<evidence type="ECO:0000313" key="8">
    <source>
        <dbReference type="EMBL" id="MEK7953513.1"/>
    </source>
</evidence>
<feature type="transmembrane region" description="Helical" evidence="6">
    <location>
        <begin position="239"/>
        <end position="260"/>
    </location>
</feature>
<feature type="domain" description="Metallo-beta-lactamase" evidence="7">
    <location>
        <begin position="498"/>
        <end position="691"/>
    </location>
</feature>
<evidence type="ECO:0000256" key="5">
    <source>
        <dbReference type="ARBA" id="ARBA00023136"/>
    </source>
</evidence>
<evidence type="ECO:0000256" key="3">
    <source>
        <dbReference type="ARBA" id="ARBA00022692"/>
    </source>
</evidence>
<dbReference type="Gene3D" id="3.60.15.10">
    <property type="entry name" value="Ribonuclease Z/Hydroxyacylglutathione hydrolase-like"/>
    <property type="match status" value="1"/>
</dbReference>
<comment type="caution">
    <text evidence="8">The sequence shown here is derived from an EMBL/GenBank/DDBJ whole genome shotgun (WGS) entry which is preliminary data.</text>
</comment>
<dbReference type="SUPFAM" id="SSF56281">
    <property type="entry name" value="Metallo-hydrolase/oxidoreductase"/>
    <property type="match status" value="1"/>
</dbReference>
<keyword evidence="9" id="KW-1185">Reference proteome</keyword>
<feature type="transmembrane region" description="Helical" evidence="6">
    <location>
        <begin position="332"/>
        <end position="355"/>
    </location>
</feature>
<dbReference type="EMBL" id="JBBUKT010000012">
    <property type="protein sequence ID" value="MEK7953513.1"/>
    <property type="molecule type" value="Genomic_DNA"/>
</dbReference>
<evidence type="ECO:0000256" key="6">
    <source>
        <dbReference type="SAM" id="Phobius"/>
    </source>
</evidence>
<dbReference type="InterPro" id="IPR052159">
    <property type="entry name" value="Competence_DNA_uptake"/>
</dbReference>
<evidence type="ECO:0000256" key="1">
    <source>
        <dbReference type="ARBA" id="ARBA00004651"/>
    </source>
</evidence>
<accession>A0ABU9B172</accession>
<feature type="transmembrane region" description="Helical" evidence="6">
    <location>
        <begin position="423"/>
        <end position="444"/>
    </location>
</feature>
<feature type="transmembrane region" description="Helical" evidence="6">
    <location>
        <begin position="292"/>
        <end position="312"/>
    </location>
</feature>
<evidence type="ECO:0000313" key="9">
    <source>
        <dbReference type="Proteomes" id="UP001371305"/>
    </source>
</evidence>
<dbReference type="Proteomes" id="UP001371305">
    <property type="component" value="Unassembled WGS sequence"/>
</dbReference>
<dbReference type="InterPro" id="IPR036866">
    <property type="entry name" value="RibonucZ/Hydroxyglut_hydro"/>
</dbReference>
<dbReference type="InterPro" id="IPR025405">
    <property type="entry name" value="DUF4131"/>
</dbReference>
<dbReference type="RefSeq" id="WP_341407280.1">
    <property type="nucleotide sequence ID" value="NZ_JBBUKT010000012.1"/>
</dbReference>
<organism evidence="8 9">
    <name type="scientific">Luteolibacter soli</name>
    <dbReference type="NCBI Taxonomy" id="3135280"/>
    <lineage>
        <taxon>Bacteria</taxon>
        <taxon>Pseudomonadati</taxon>
        <taxon>Verrucomicrobiota</taxon>
        <taxon>Verrucomicrobiia</taxon>
        <taxon>Verrucomicrobiales</taxon>
        <taxon>Verrucomicrobiaceae</taxon>
        <taxon>Luteolibacter</taxon>
    </lineage>
</organism>
<dbReference type="Pfam" id="PF03772">
    <property type="entry name" value="Competence"/>
    <property type="match status" value="1"/>
</dbReference>
<name>A0ABU9B172_9BACT</name>
<feature type="transmembrane region" description="Helical" evidence="6">
    <location>
        <begin position="391"/>
        <end position="411"/>
    </location>
</feature>
<evidence type="ECO:0000256" key="2">
    <source>
        <dbReference type="ARBA" id="ARBA00022475"/>
    </source>
</evidence>
<comment type="subcellular location">
    <subcellularLocation>
        <location evidence="1">Cell membrane</location>
        <topology evidence="1">Multi-pass membrane protein</topology>
    </subcellularLocation>
</comment>
<keyword evidence="2" id="KW-1003">Cell membrane</keyword>
<feature type="transmembrane region" description="Helical" evidence="6">
    <location>
        <begin position="266"/>
        <end position="285"/>
    </location>
</feature>
<sequence>MRAALRRWVELHPLLWAALLAVAAVAAADGYVAAGLGIGLLALGGILPVRRSDITVAAVVLAALAAGLHLYRLAPQRAAQRSVEEQGSILATVTARLLSEPQATGGGWSALAQIESGGPGGKVSLRGNGAPPGKGARIEVKGRFLPFREKRNPGEFDFANWLYRQGAWGTFQATGLAKLLKEPPAIDQAAAKARAWFRNAVTAGLDPAAQEAAVIRAMVLGEMPEDEDMLIEAYRQSGTLHAFSVSGMHVAMVGLIVWWVLRWCWVPRRAAIFVIVAAMIGYVWITGFKPPSIRALIMAGMVLSAFVLRQRPDLLNALGFAMLAGLLVDGHQLFQVGSQLSFGVVGAIGIFAATMRRPFAFLETRELYLPRQLYGLWRNGWLWFRQQTASALGASSAASFGSLPLTLWHFGFVSWVSILASPLMGLPVLLLMILALAATALAPFPAAQQQVNRWNGHVAGWCTNVATGFAAVPGGNMTFSRGQLGDNFLIAYDAGHGSGAACLYSDGSSVLFDTAHAAGFRRTVLPSLRYLALSPQNIVLSHPDGDHIGGTMEALDMLPVRQILLPVEKARSKFFRDIKAVSQQRGISTHRGLLGEKFPISPEAWLEVLHEPDARNQNAVADERVMVTRLHWHGWRVLFTSDAGLGAERKMLEAGGDLQADVIVAGRHVQDVSLGDDFLAAVQPKAIIASHADFPKEERIPENWAAACEKRGTKVFHQGRTGAVTLAVEKDGSLVIRGYLDGSELRLRR</sequence>
<dbReference type="NCBIfam" id="TIGR00360">
    <property type="entry name" value="ComEC_N-term"/>
    <property type="match status" value="1"/>
</dbReference>
<dbReference type="InterPro" id="IPR004477">
    <property type="entry name" value="ComEC_N"/>
</dbReference>
<dbReference type="PANTHER" id="PTHR30619:SF7">
    <property type="entry name" value="BETA-LACTAMASE DOMAIN PROTEIN"/>
    <property type="match status" value="1"/>
</dbReference>
<feature type="transmembrane region" description="Helical" evidence="6">
    <location>
        <begin position="54"/>
        <end position="71"/>
    </location>
</feature>
<keyword evidence="4 6" id="KW-1133">Transmembrane helix</keyword>
<dbReference type="InterPro" id="IPR001279">
    <property type="entry name" value="Metallo-B-lactamas"/>
</dbReference>
<reference evidence="8 9" key="1">
    <citation type="submission" date="2024-04" db="EMBL/GenBank/DDBJ databases">
        <title>Luteolibacter sp. isolated from soil.</title>
        <authorList>
            <person name="An J."/>
        </authorList>
    </citation>
    <scope>NUCLEOTIDE SEQUENCE [LARGE SCALE GENOMIC DNA]</scope>
    <source>
        <strain evidence="8 9">Y139</strain>
    </source>
</reference>
<dbReference type="SMART" id="SM00849">
    <property type="entry name" value="Lactamase_B"/>
    <property type="match status" value="1"/>
</dbReference>
<keyword evidence="3 6" id="KW-0812">Transmembrane</keyword>
<dbReference type="Pfam" id="PF13567">
    <property type="entry name" value="DUF4131"/>
    <property type="match status" value="1"/>
</dbReference>
<evidence type="ECO:0000259" key="7">
    <source>
        <dbReference type="SMART" id="SM00849"/>
    </source>
</evidence>